<evidence type="ECO:0000259" key="3">
    <source>
        <dbReference type="PROSITE" id="PS50835"/>
    </source>
</evidence>
<dbReference type="InterPro" id="IPR003599">
    <property type="entry name" value="Ig_sub"/>
</dbReference>
<feature type="domain" description="Ig-like" evidence="3">
    <location>
        <begin position="248"/>
        <end position="343"/>
    </location>
</feature>
<dbReference type="Gene3D" id="2.60.40.10">
    <property type="entry name" value="Immunoglobulins"/>
    <property type="match status" value="5"/>
</dbReference>
<feature type="domain" description="Ig-like" evidence="3">
    <location>
        <begin position="351"/>
        <end position="439"/>
    </location>
</feature>
<evidence type="ECO:0000313" key="4">
    <source>
        <dbReference type="Ensembl" id="ENSHHUP00000076701.1"/>
    </source>
</evidence>
<proteinExistence type="predicted"/>
<keyword evidence="5" id="KW-1185">Reference proteome</keyword>
<dbReference type="Pfam" id="PF07679">
    <property type="entry name" value="I-set"/>
    <property type="match status" value="4"/>
</dbReference>
<dbReference type="InterPro" id="IPR036179">
    <property type="entry name" value="Ig-like_dom_sf"/>
</dbReference>
<dbReference type="Ensembl" id="ENSHHUT00000079199.1">
    <property type="protein sequence ID" value="ENSHHUP00000076701.1"/>
    <property type="gene ID" value="ENSHHUG00000044825.1"/>
</dbReference>
<dbReference type="PANTHER" id="PTHR10075">
    <property type="entry name" value="BASIGIN RELATED"/>
    <property type="match status" value="1"/>
</dbReference>
<dbReference type="InterPro" id="IPR013783">
    <property type="entry name" value="Ig-like_fold"/>
</dbReference>
<dbReference type="PRINTS" id="PR01832">
    <property type="entry name" value="VEGFRECEPTOR"/>
</dbReference>
<reference evidence="5" key="1">
    <citation type="submission" date="2018-06" db="EMBL/GenBank/DDBJ databases">
        <title>Genome assembly of Danube salmon.</title>
        <authorList>
            <person name="Macqueen D.J."/>
            <person name="Gundappa M.K."/>
        </authorList>
    </citation>
    <scope>NUCLEOTIDE SEQUENCE [LARGE SCALE GENOMIC DNA]</scope>
</reference>
<evidence type="ECO:0000313" key="5">
    <source>
        <dbReference type="Proteomes" id="UP000314982"/>
    </source>
</evidence>
<keyword evidence="2" id="KW-0393">Immunoglobulin domain</keyword>
<accession>A0A4W5QGV2</accession>
<reference evidence="4" key="3">
    <citation type="submission" date="2025-09" db="UniProtKB">
        <authorList>
            <consortium name="Ensembl"/>
        </authorList>
    </citation>
    <scope>IDENTIFICATION</scope>
</reference>
<dbReference type="GeneTree" id="ENSGT00940000159942"/>
<dbReference type="SUPFAM" id="SSF48726">
    <property type="entry name" value="Immunoglobulin"/>
    <property type="match status" value="5"/>
</dbReference>
<feature type="domain" description="Ig-like" evidence="3">
    <location>
        <begin position="51"/>
        <end position="138"/>
    </location>
</feature>
<keyword evidence="1" id="KW-1015">Disulfide bond</keyword>
<dbReference type="FunFam" id="2.60.40.10:FF:001306">
    <property type="entry name" value="Matrix remodeling associated 5"/>
    <property type="match status" value="1"/>
</dbReference>
<dbReference type="Proteomes" id="UP000314982">
    <property type="component" value="Unassembled WGS sequence"/>
</dbReference>
<dbReference type="PANTHER" id="PTHR10075:SF103">
    <property type="entry name" value="ROUNDABOUT HOMOLOG 4"/>
    <property type="match status" value="1"/>
</dbReference>
<reference evidence="4" key="2">
    <citation type="submission" date="2025-08" db="UniProtKB">
        <authorList>
            <consortium name="Ensembl"/>
        </authorList>
    </citation>
    <scope>IDENTIFICATION</scope>
</reference>
<organism evidence="4 5">
    <name type="scientific">Hucho hucho</name>
    <name type="common">huchen</name>
    <dbReference type="NCBI Taxonomy" id="62062"/>
    <lineage>
        <taxon>Eukaryota</taxon>
        <taxon>Metazoa</taxon>
        <taxon>Chordata</taxon>
        <taxon>Craniata</taxon>
        <taxon>Vertebrata</taxon>
        <taxon>Euteleostomi</taxon>
        <taxon>Actinopterygii</taxon>
        <taxon>Neopterygii</taxon>
        <taxon>Teleostei</taxon>
        <taxon>Protacanthopterygii</taxon>
        <taxon>Salmoniformes</taxon>
        <taxon>Salmonidae</taxon>
        <taxon>Salmoninae</taxon>
        <taxon>Hucho</taxon>
    </lineage>
</organism>
<protein>
    <submittedName>
        <fullName evidence="4">Si:ch211-159i8.4</fullName>
    </submittedName>
</protein>
<dbReference type="FunFam" id="2.60.40.10:FF:000032">
    <property type="entry name" value="palladin isoform X1"/>
    <property type="match status" value="1"/>
</dbReference>
<dbReference type="InterPro" id="IPR013098">
    <property type="entry name" value="Ig_I-set"/>
</dbReference>
<dbReference type="SMART" id="SM00408">
    <property type="entry name" value="IGc2"/>
    <property type="match status" value="4"/>
</dbReference>
<feature type="domain" description="Ig-like" evidence="3">
    <location>
        <begin position="148"/>
        <end position="239"/>
    </location>
</feature>
<evidence type="ECO:0000256" key="1">
    <source>
        <dbReference type="ARBA" id="ARBA00023157"/>
    </source>
</evidence>
<dbReference type="InterPro" id="IPR003598">
    <property type="entry name" value="Ig_sub2"/>
</dbReference>
<dbReference type="AlphaFoldDB" id="A0A4W5QGV2"/>
<dbReference type="PROSITE" id="PS50835">
    <property type="entry name" value="IG_LIKE"/>
    <property type="match status" value="4"/>
</dbReference>
<sequence length="507" mass="54976">MALQPLGPEENGTFVIKNVQLQDRGQYLCTAQNTFGSDRMVITLAVLTQPPKIIGPHSREVPVYLGKAISLDCVASGKPQAQISWILPDRTFVRDVGALDRSASLLANGTLRIQSANFSSKGDYRCIASNAAGADTVTFHIHVAALPPTINEEASESIVIQEGRSVYVHCTAKGAPAPVLKWTLPAGVHVKPSQFLGRRLFVFPNGTLYIKNISPEDSGRYECSVTNAVGAAKRDMELFQVQVLMMPPKIEHLATAQKRVTSGENFQVDCVASGLPDPEVSWSLPDGTMINNALQSDDSGTRSRRYVIFGNGTLLLQQMGKKDEGDYTCHAKNELGEDEMKVSVKVGPDVPRITSKAQLLLTARLGESAYMTCQATGEPPPTIVWLSPSNDVITSSSSLYQILDDGTLVIKKVTLADQGKYACVARSSAGDDIKNIKIQVEPREPHINEQGGRSSMKVLAVSYQTTLLDCRAEGKPEPHVSWACFQILCKPFGTNEPFIEGVKGSFV</sequence>
<dbReference type="InterPro" id="IPR007110">
    <property type="entry name" value="Ig-like_dom"/>
</dbReference>
<dbReference type="SMART" id="SM00409">
    <property type="entry name" value="IG"/>
    <property type="match status" value="5"/>
</dbReference>
<name>A0A4W5QGV2_9TELE</name>
<evidence type="ECO:0000256" key="2">
    <source>
        <dbReference type="ARBA" id="ARBA00023319"/>
    </source>
</evidence>
<dbReference type="Pfam" id="PF13927">
    <property type="entry name" value="Ig_3"/>
    <property type="match status" value="1"/>
</dbReference>